<accession>A0ABR2I2T6</accession>
<reference evidence="1 2" key="1">
    <citation type="journal article" date="2024" name="IMA Fungus">
        <title>Apiospora arundinis, a panoply of carbohydrate-active enzymes and secondary metabolites.</title>
        <authorList>
            <person name="Sorensen T."/>
            <person name="Petersen C."/>
            <person name="Muurmann A.T."/>
            <person name="Christiansen J.V."/>
            <person name="Brundto M.L."/>
            <person name="Overgaard C.K."/>
            <person name="Boysen A.T."/>
            <person name="Wollenberg R.D."/>
            <person name="Larsen T.O."/>
            <person name="Sorensen J.L."/>
            <person name="Nielsen K.L."/>
            <person name="Sondergaard T.E."/>
        </authorList>
    </citation>
    <scope>NUCLEOTIDE SEQUENCE [LARGE SCALE GENOMIC DNA]</scope>
    <source>
        <strain evidence="1 2">AAU 773</strain>
    </source>
</reference>
<evidence type="ECO:0000313" key="1">
    <source>
        <dbReference type="EMBL" id="KAK8856641.1"/>
    </source>
</evidence>
<organism evidence="1 2">
    <name type="scientific">Apiospora arundinis</name>
    <dbReference type="NCBI Taxonomy" id="335852"/>
    <lineage>
        <taxon>Eukaryota</taxon>
        <taxon>Fungi</taxon>
        <taxon>Dikarya</taxon>
        <taxon>Ascomycota</taxon>
        <taxon>Pezizomycotina</taxon>
        <taxon>Sordariomycetes</taxon>
        <taxon>Xylariomycetidae</taxon>
        <taxon>Amphisphaeriales</taxon>
        <taxon>Apiosporaceae</taxon>
        <taxon>Apiospora</taxon>
    </lineage>
</organism>
<dbReference type="EMBL" id="JAPCWZ010000007">
    <property type="protein sequence ID" value="KAK8856641.1"/>
    <property type="molecule type" value="Genomic_DNA"/>
</dbReference>
<dbReference type="PANTHER" id="PTHR42034:SF1">
    <property type="entry name" value="CONDENSATION DOMAIN-CONTAINING PROTEIN"/>
    <property type="match status" value="1"/>
</dbReference>
<dbReference type="PANTHER" id="PTHR42034">
    <property type="entry name" value="CHROMOSOME 7, WHOLE GENOME SHOTGUN SEQUENCE-RELATED"/>
    <property type="match status" value="1"/>
</dbReference>
<keyword evidence="2" id="KW-1185">Reference proteome</keyword>
<name>A0ABR2I2T6_9PEZI</name>
<comment type="caution">
    <text evidence="1">The sequence shown here is derived from an EMBL/GenBank/DDBJ whole genome shotgun (WGS) entry which is preliminary data.</text>
</comment>
<gene>
    <name evidence="1" type="ORF">PGQ11_012553</name>
</gene>
<protein>
    <recommendedName>
        <fullName evidence="3">Condensation domain-containing protein</fullName>
    </recommendedName>
</protein>
<proteinExistence type="predicted"/>
<sequence>MGSTSESTFQWREESPSVWARSLDRTELHYVGMRNAYARHGREWGMLSTILKLDTDMSSSQLVDASMSAWKGARRQHPILASTLDSNDTRRLYKVADAEELASWIEETFIVHDGQGDTKSAAEAFRRVMKPAPRATLHVFPATQEMLLQTPHHVSDGLSILQLVNSLLDAIADPKQVEAKFGAEAERLSSAPSVIAKYAPATAEDSAVCQSEIGNWIAGFPSSGIGASNVDNAPGDTRAQRMVLSQESTDAVLAAAKRQGLTATHVVEAALIVSSREIEKRIMNIAEDRNYVSCGLFSLRSRCDASAQGEMVPCVTFFPQVIKPGPFLETARAVRAYYDGWKARGEQMSALIEPTLTAFAAMSAGSSQPNQMLSVSSFGRFEPRLESRHGPVRLVDFQFVYETPDAGVSASSWTREGRLTVSISYNEAYHKEETIREWVQLAQEKLLTGLGISK</sequence>
<evidence type="ECO:0008006" key="3">
    <source>
        <dbReference type="Google" id="ProtNLM"/>
    </source>
</evidence>
<dbReference type="Proteomes" id="UP001390339">
    <property type="component" value="Unassembled WGS sequence"/>
</dbReference>
<dbReference type="InterPro" id="IPR023213">
    <property type="entry name" value="CAT-like_dom_sf"/>
</dbReference>
<dbReference type="Gene3D" id="3.30.559.10">
    <property type="entry name" value="Chloramphenicol acetyltransferase-like domain"/>
    <property type="match status" value="1"/>
</dbReference>
<dbReference type="Gene3D" id="3.30.559.30">
    <property type="entry name" value="Nonribosomal peptide synthetase, condensation domain"/>
    <property type="match status" value="1"/>
</dbReference>
<evidence type="ECO:0000313" key="2">
    <source>
        <dbReference type="Proteomes" id="UP001390339"/>
    </source>
</evidence>
<dbReference type="SUPFAM" id="SSF52777">
    <property type="entry name" value="CoA-dependent acyltransferases"/>
    <property type="match status" value="1"/>
</dbReference>